<keyword evidence="4" id="KW-1015">Disulfide bond</keyword>
<reference evidence="7" key="2">
    <citation type="submission" date="2023-03" db="EMBL/GenBank/DDBJ databases">
        <authorList>
            <person name="Inwood S.N."/>
            <person name="Skelly J.G."/>
            <person name="Guhlin J."/>
            <person name="Harrop T.W.R."/>
            <person name="Goldson S.G."/>
            <person name="Dearden P.K."/>
        </authorList>
    </citation>
    <scope>NUCLEOTIDE SEQUENCE</scope>
    <source>
        <strain evidence="7">Irish</strain>
        <tissue evidence="7">Whole body</tissue>
    </source>
</reference>
<dbReference type="GO" id="GO:0006508">
    <property type="term" value="P:proteolysis"/>
    <property type="evidence" value="ECO:0007669"/>
    <property type="project" value="UniProtKB-KW"/>
</dbReference>
<evidence type="ECO:0000259" key="6">
    <source>
        <dbReference type="PROSITE" id="PS50240"/>
    </source>
</evidence>
<feature type="domain" description="Peptidase S1" evidence="6">
    <location>
        <begin position="235"/>
        <end position="466"/>
    </location>
</feature>
<dbReference type="AlphaFoldDB" id="A0AA39FXB9"/>
<keyword evidence="3" id="KW-0720">Serine protease</keyword>
<evidence type="ECO:0000313" key="8">
    <source>
        <dbReference type="Proteomes" id="UP001168990"/>
    </source>
</evidence>
<organism evidence="7 8">
    <name type="scientific">Microctonus aethiopoides</name>
    <dbReference type="NCBI Taxonomy" id="144406"/>
    <lineage>
        <taxon>Eukaryota</taxon>
        <taxon>Metazoa</taxon>
        <taxon>Ecdysozoa</taxon>
        <taxon>Arthropoda</taxon>
        <taxon>Hexapoda</taxon>
        <taxon>Insecta</taxon>
        <taxon>Pterygota</taxon>
        <taxon>Neoptera</taxon>
        <taxon>Endopterygota</taxon>
        <taxon>Hymenoptera</taxon>
        <taxon>Apocrita</taxon>
        <taxon>Ichneumonoidea</taxon>
        <taxon>Braconidae</taxon>
        <taxon>Euphorinae</taxon>
        <taxon>Microctonus</taxon>
    </lineage>
</organism>
<dbReference type="InterPro" id="IPR001254">
    <property type="entry name" value="Trypsin_dom"/>
</dbReference>
<feature type="domain" description="Peptidase S1" evidence="6">
    <location>
        <begin position="13"/>
        <end position="231"/>
    </location>
</feature>
<dbReference type="PANTHER" id="PTHR24276">
    <property type="entry name" value="POLYSERASE-RELATED"/>
    <property type="match status" value="1"/>
</dbReference>
<dbReference type="SUPFAM" id="SSF50494">
    <property type="entry name" value="Trypsin-like serine proteases"/>
    <property type="match status" value="3"/>
</dbReference>
<keyword evidence="8" id="KW-1185">Reference proteome</keyword>
<evidence type="ECO:0000256" key="5">
    <source>
        <dbReference type="SAM" id="SignalP"/>
    </source>
</evidence>
<dbReference type="InterPro" id="IPR043504">
    <property type="entry name" value="Peptidase_S1_PA_chymotrypsin"/>
</dbReference>
<comment type="caution">
    <text evidence="7">The sequence shown here is derived from an EMBL/GenBank/DDBJ whole genome shotgun (WGS) entry which is preliminary data.</text>
</comment>
<feature type="domain" description="Peptidase S1" evidence="6">
    <location>
        <begin position="485"/>
        <end position="701"/>
    </location>
</feature>
<keyword evidence="1" id="KW-0645">Protease</keyword>
<dbReference type="InterPro" id="IPR009003">
    <property type="entry name" value="Peptidase_S1_PA"/>
</dbReference>
<evidence type="ECO:0000256" key="1">
    <source>
        <dbReference type="ARBA" id="ARBA00022670"/>
    </source>
</evidence>
<dbReference type="SMART" id="SM00020">
    <property type="entry name" value="Tryp_SPc"/>
    <property type="match status" value="3"/>
</dbReference>
<keyword evidence="5" id="KW-0732">Signal</keyword>
<dbReference type="Proteomes" id="UP001168990">
    <property type="component" value="Unassembled WGS sequence"/>
</dbReference>
<sequence>MFTRNLLLCCLFLIAVNVSAHILPREYSYHVSIQFHGEHECSGSIINSRHILTAYQCVISTSAKDLSVLVGTTSLKRGVLYKIEDIILQDNALNDIALLRTRDEINFDYNVQPINIANFNYNKNGDKVLITAWEKPPRGVKRKNNEMQHFFHQFYDERTCTEQNHFLKQIYMCTIDPTGQGLCNMDYGGAIVANGLQIGVNLNNDACIDGNKFKSHILISKFADWIYLNSNLGNIINSSGSSITPNHCFNISHETPFGKYPYHVSVRRNNEHICSGSIINKRYIITSQICIIRDSAADLNIIVGTNSLATYPGILHEIEKIITYNGDDDFIALLQTKENIKFNEFTKPIAITNYNYEVGNSPVTFTAFEQPISGKITNDRLQEFSNVIYDLKKCNKYYNEYFDQTTLCTVDLCQRNICNMDYGGGVVANGVLIGIKLYTIEKCDKNQPQVNIRVHHYINWIRTNSDLSKFSYSQTPRDWNVQTSIEFKKDSREERFPYHVSIKRSNQHLCSGSIINERHILTSYGCILRDTAKDLFVITGTNSLTKSGQLYKINKIIPTYNSDYGIALLRTTNKIIFNDDVKSINISPYSQDLYKSESAILTAWERPINGKYINDKLQQVLYKISDRSKCLQNFPSLDDAYICSIQISYENGCNMDYGAPIVSNGLQIAINPFGVRCDGYNKPQLHLPLYPHLGWIRENSRVY</sequence>
<reference evidence="7" key="1">
    <citation type="journal article" date="2023" name="bioRxiv">
        <title>Scaffold-level genome assemblies of two parasitoid biocontrol wasps reveal the parthenogenesis mechanism and an associated novel virus.</title>
        <authorList>
            <person name="Inwood S."/>
            <person name="Skelly J."/>
            <person name="Guhlin J."/>
            <person name="Harrop T."/>
            <person name="Goldson S."/>
            <person name="Dearden P."/>
        </authorList>
    </citation>
    <scope>NUCLEOTIDE SEQUENCE</scope>
    <source>
        <strain evidence="7">Irish</strain>
        <tissue evidence="7">Whole body</tissue>
    </source>
</reference>
<dbReference type="InterPro" id="IPR050430">
    <property type="entry name" value="Peptidase_S1"/>
</dbReference>
<evidence type="ECO:0000256" key="3">
    <source>
        <dbReference type="ARBA" id="ARBA00022825"/>
    </source>
</evidence>
<accession>A0AA39FXB9</accession>
<dbReference type="Pfam" id="PF00089">
    <property type="entry name" value="Trypsin"/>
    <property type="match status" value="3"/>
</dbReference>
<dbReference type="PROSITE" id="PS50240">
    <property type="entry name" value="TRYPSIN_DOM"/>
    <property type="match status" value="3"/>
</dbReference>
<feature type="chain" id="PRO_5041289573" description="Peptidase S1 domain-containing protein" evidence="5">
    <location>
        <begin position="21"/>
        <end position="703"/>
    </location>
</feature>
<protein>
    <recommendedName>
        <fullName evidence="6">Peptidase S1 domain-containing protein</fullName>
    </recommendedName>
</protein>
<dbReference type="Gene3D" id="2.40.10.10">
    <property type="entry name" value="Trypsin-like serine proteases"/>
    <property type="match status" value="5"/>
</dbReference>
<evidence type="ECO:0000256" key="4">
    <source>
        <dbReference type="ARBA" id="ARBA00023157"/>
    </source>
</evidence>
<dbReference type="FunFam" id="2.40.10.10:FF:000068">
    <property type="entry name" value="transmembrane protease serine 2"/>
    <property type="match status" value="1"/>
</dbReference>
<evidence type="ECO:0000256" key="2">
    <source>
        <dbReference type="ARBA" id="ARBA00022801"/>
    </source>
</evidence>
<evidence type="ECO:0000313" key="7">
    <source>
        <dbReference type="EMBL" id="KAK0177200.1"/>
    </source>
</evidence>
<name>A0AA39FXB9_9HYME</name>
<proteinExistence type="predicted"/>
<keyword evidence="2" id="KW-0378">Hydrolase</keyword>
<dbReference type="GO" id="GO:0004252">
    <property type="term" value="F:serine-type endopeptidase activity"/>
    <property type="evidence" value="ECO:0007669"/>
    <property type="project" value="InterPro"/>
</dbReference>
<dbReference type="PANTHER" id="PTHR24276:SF98">
    <property type="entry name" value="FI18310P1-RELATED"/>
    <property type="match status" value="1"/>
</dbReference>
<dbReference type="EMBL" id="JAQQBS010000001">
    <property type="protein sequence ID" value="KAK0177200.1"/>
    <property type="molecule type" value="Genomic_DNA"/>
</dbReference>
<gene>
    <name evidence="7" type="ORF">PV328_001277</name>
</gene>
<feature type="signal peptide" evidence="5">
    <location>
        <begin position="1"/>
        <end position="20"/>
    </location>
</feature>